<evidence type="ECO:0000256" key="14">
    <source>
        <dbReference type="ARBA" id="ARBA00023235"/>
    </source>
</evidence>
<evidence type="ECO:0000256" key="13">
    <source>
        <dbReference type="ARBA" id="ARBA00023204"/>
    </source>
</evidence>
<comment type="catalytic activity">
    <reaction evidence="17">
        <text>ATP + H2O = ADP + phosphate + H(+)</text>
        <dbReference type="Rhea" id="RHEA:13065"/>
        <dbReference type="ChEBI" id="CHEBI:15377"/>
        <dbReference type="ChEBI" id="CHEBI:15378"/>
        <dbReference type="ChEBI" id="CHEBI:30616"/>
        <dbReference type="ChEBI" id="CHEBI:43474"/>
        <dbReference type="ChEBI" id="CHEBI:456216"/>
        <dbReference type="EC" id="5.6.2.3"/>
    </reaction>
</comment>
<dbReference type="InterPro" id="IPR006555">
    <property type="entry name" value="ATP-dep_Helicase_C"/>
</dbReference>
<dbReference type="EMBL" id="BGZK01000006">
    <property type="protein sequence ID" value="GBP00534.1"/>
    <property type="molecule type" value="Genomic_DNA"/>
</dbReference>
<evidence type="ECO:0000256" key="16">
    <source>
        <dbReference type="ARBA" id="ARBA00044969"/>
    </source>
</evidence>
<reference evidence="20 21" key="1">
    <citation type="journal article" date="2019" name="Commun. Biol.">
        <title>The bagworm genome reveals a unique fibroin gene that provides high tensile strength.</title>
        <authorList>
            <person name="Kono N."/>
            <person name="Nakamura H."/>
            <person name="Ohtoshi R."/>
            <person name="Tomita M."/>
            <person name="Numata K."/>
            <person name="Arakawa K."/>
        </authorList>
    </citation>
    <scope>NUCLEOTIDE SEQUENCE [LARGE SCALE GENOMIC DNA]</scope>
</reference>
<evidence type="ECO:0000256" key="8">
    <source>
        <dbReference type="ARBA" id="ARBA00022801"/>
    </source>
</evidence>
<comment type="caution">
    <text evidence="20">The sequence shown here is derived from an EMBL/GenBank/DDBJ whole genome shotgun (WGS) entry which is preliminary data.</text>
</comment>
<keyword evidence="15" id="KW-0539">Nucleus</keyword>
<evidence type="ECO:0000256" key="7">
    <source>
        <dbReference type="ARBA" id="ARBA00022763"/>
    </source>
</evidence>
<dbReference type="GO" id="GO:0046872">
    <property type="term" value="F:metal ion binding"/>
    <property type="evidence" value="ECO:0007669"/>
    <property type="project" value="UniProtKB-KW"/>
</dbReference>
<dbReference type="Pfam" id="PF13307">
    <property type="entry name" value="Helicase_C_2"/>
    <property type="match status" value="1"/>
</dbReference>
<dbReference type="GO" id="GO:0005634">
    <property type="term" value="C:nucleus"/>
    <property type="evidence" value="ECO:0007669"/>
    <property type="project" value="UniProtKB-SubCell"/>
</dbReference>
<dbReference type="PANTHER" id="PTHR11472">
    <property type="entry name" value="DNA REPAIR DEAD HELICASE RAD3/XP-D SUBFAMILY MEMBER"/>
    <property type="match status" value="1"/>
</dbReference>
<keyword evidence="4" id="KW-0004">4Fe-4S</keyword>
<evidence type="ECO:0000256" key="2">
    <source>
        <dbReference type="ARBA" id="ARBA00004123"/>
    </source>
</evidence>
<evidence type="ECO:0000256" key="1">
    <source>
        <dbReference type="ARBA" id="ARBA00001966"/>
    </source>
</evidence>
<dbReference type="GO" id="GO:0051539">
    <property type="term" value="F:4 iron, 4 sulfur cluster binding"/>
    <property type="evidence" value="ECO:0007669"/>
    <property type="project" value="UniProtKB-KW"/>
</dbReference>
<evidence type="ECO:0000313" key="20">
    <source>
        <dbReference type="EMBL" id="GBP00534.1"/>
    </source>
</evidence>
<dbReference type="GO" id="GO:0003676">
    <property type="term" value="F:nucleic acid binding"/>
    <property type="evidence" value="ECO:0007669"/>
    <property type="project" value="InterPro"/>
</dbReference>
<name>A0A4C1SER8_EUMVA</name>
<keyword evidence="6" id="KW-0547">Nucleotide-binding</keyword>
<keyword evidence="10" id="KW-0067">ATP-binding</keyword>
<evidence type="ECO:0000313" key="21">
    <source>
        <dbReference type="Proteomes" id="UP000299102"/>
    </source>
</evidence>
<evidence type="ECO:0000256" key="17">
    <source>
        <dbReference type="ARBA" id="ARBA00048954"/>
    </source>
</evidence>
<dbReference type="PANTHER" id="PTHR11472:SF47">
    <property type="entry name" value="FANCONI ANEMIA GROUP J PROTEIN"/>
    <property type="match status" value="1"/>
</dbReference>
<comment type="similarity">
    <text evidence="3">Belongs to the DEAD box helicase family. DEAH subfamily.</text>
</comment>
<keyword evidence="9" id="KW-0347">Helicase</keyword>
<organism evidence="20 21">
    <name type="scientific">Eumeta variegata</name>
    <name type="common">Bagworm moth</name>
    <name type="synonym">Eumeta japonica</name>
    <dbReference type="NCBI Taxonomy" id="151549"/>
    <lineage>
        <taxon>Eukaryota</taxon>
        <taxon>Metazoa</taxon>
        <taxon>Ecdysozoa</taxon>
        <taxon>Arthropoda</taxon>
        <taxon>Hexapoda</taxon>
        <taxon>Insecta</taxon>
        <taxon>Pterygota</taxon>
        <taxon>Neoptera</taxon>
        <taxon>Endopterygota</taxon>
        <taxon>Lepidoptera</taxon>
        <taxon>Glossata</taxon>
        <taxon>Ditrysia</taxon>
        <taxon>Tineoidea</taxon>
        <taxon>Psychidae</taxon>
        <taxon>Oiketicinae</taxon>
        <taxon>Eumeta</taxon>
    </lineage>
</organism>
<dbReference type="EC" id="5.6.2.3" evidence="16"/>
<keyword evidence="21" id="KW-1185">Reference proteome</keyword>
<keyword evidence="8" id="KW-0378">Hydrolase</keyword>
<dbReference type="InterPro" id="IPR045028">
    <property type="entry name" value="DinG/Rad3-like"/>
</dbReference>
<evidence type="ECO:0000256" key="6">
    <source>
        <dbReference type="ARBA" id="ARBA00022741"/>
    </source>
</evidence>
<dbReference type="GO" id="GO:0016818">
    <property type="term" value="F:hydrolase activity, acting on acid anhydrides, in phosphorus-containing anhydrides"/>
    <property type="evidence" value="ECO:0007669"/>
    <property type="project" value="InterPro"/>
</dbReference>
<keyword evidence="13" id="KW-0234">DNA repair</keyword>
<dbReference type="GO" id="GO:0005524">
    <property type="term" value="F:ATP binding"/>
    <property type="evidence" value="ECO:0007669"/>
    <property type="project" value="UniProtKB-KW"/>
</dbReference>
<evidence type="ECO:0000259" key="19">
    <source>
        <dbReference type="SMART" id="SM00491"/>
    </source>
</evidence>
<dbReference type="STRING" id="151549.A0A4C1SER8"/>
<keyword evidence="7" id="KW-0227">DNA damage</keyword>
<evidence type="ECO:0000256" key="18">
    <source>
        <dbReference type="ARBA" id="ARBA00082714"/>
    </source>
</evidence>
<evidence type="ECO:0000256" key="3">
    <source>
        <dbReference type="ARBA" id="ARBA00008792"/>
    </source>
</evidence>
<dbReference type="InterPro" id="IPR013020">
    <property type="entry name" value="Rad3/Chl1-like"/>
</dbReference>
<dbReference type="InterPro" id="IPR027417">
    <property type="entry name" value="P-loop_NTPase"/>
</dbReference>
<keyword evidence="12" id="KW-0411">Iron-sulfur</keyword>
<keyword evidence="11" id="KW-0408">Iron</keyword>
<keyword evidence="14" id="KW-0413">Isomerase</keyword>
<proteinExistence type="inferred from homology"/>
<feature type="domain" description="ATP-dependent helicase C-terminal" evidence="19">
    <location>
        <begin position="323"/>
        <end position="471"/>
    </location>
</feature>
<sequence>MPGEMARDAGLTLPEELQIAMLECLDRLECLDEELEHRYKAMDGILITFGVVQPKTLLTSTEEKLRDIVPNLTKIYDELCTEDIILEILRLRRHLEAASISLQEAVQWTTLQLLKFIVKWDYSDSVPNFGKSAEKFCKKLREDASSLYGVSQATGTLVESITFILRYLFNNNCEHMEDFRPVLVRNVHEARDTLPSTRGWRSTYSQIETKEMLSLRLLCMSPAVVFSDLSVARCVILSSGTLAPIISLYSELGANFPLKVSPNHVVPPDRVWVGTLNTCPDGTPLECTMRGTDRPSILDALGRAVHEVAAVTPNGVLCFLPSYVLMNKLIKRWRETGLWHELGDIKHLFQESRNAQDHNDVMEDYYNYVSTKKGAILFAVYRGKVSEGMDFKDHQARAVITVGIPYPNTFDTTIREKMRYNDKHTRDRSLLPSSEWLRVQAYRALNQAVGRCVRHRDDWGAVLLCDSRFTSNYYTEHLAHWLRNFLGDNHNSFSSLLNSPKSLSSFMQKMTIKEEIDL</sequence>
<evidence type="ECO:0000256" key="11">
    <source>
        <dbReference type="ARBA" id="ARBA00023004"/>
    </source>
</evidence>
<dbReference type="GO" id="GO:0043139">
    <property type="term" value="F:5'-3' DNA helicase activity"/>
    <property type="evidence" value="ECO:0007669"/>
    <property type="project" value="UniProtKB-EC"/>
</dbReference>
<evidence type="ECO:0000256" key="4">
    <source>
        <dbReference type="ARBA" id="ARBA00022485"/>
    </source>
</evidence>
<evidence type="ECO:0000256" key="10">
    <source>
        <dbReference type="ARBA" id="ARBA00022840"/>
    </source>
</evidence>
<evidence type="ECO:0000256" key="12">
    <source>
        <dbReference type="ARBA" id="ARBA00023014"/>
    </source>
</evidence>
<dbReference type="NCBIfam" id="TIGR00604">
    <property type="entry name" value="rad3"/>
    <property type="match status" value="1"/>
</dbReference>
<protein>
    <recommendedName>
        <fullName evidence="16">DNA 5'-3' helicase</fullName>
        <ecNumber evidence="16">5.6.2.3</ecNumber>
    </recommendedName>
    <alternativeName>
        <fullName evidence="18">DNA 5'-3' helicase FANCJ</fullName>
    </alternativeName>
</protein>
<dbReference type="OrthoDB" id="19182at2759"/>
<dbReference type="GO" id="GO:1990918">
    <property type="term" value="P:double-strand break repair involved in meiotic recombination"/>
    <property type="evidence" value="ECO:0007669"/>
    <property type="project" value="TreeGrafter"/>
</dbReference>
<keyword evidence="5" id="KW-0479">Metal-binding</keyword>
<evidence type="ECO:0000256" key="9">
    <source>
        <dbReference type="ARBA" id="ARBA00022806"/>
    </source>
</evidence>
<evidence type="ECO:0000256" key="15">
    <source>
        <dbReference type="ARBA" id="ARBA00023242"/>
    </source>
</evidence>
<gene>
    <name evidence="20" type="primary">BRIP1</name>
    <name evidence="20" type="ORF">EVAR_76845_1</name>
</gene>
<dbReference type="FunFam" id="3.40.50.300:FF:000731">
    <property type="entry name" value="Fanconi anemia group J protein homolog"/>
    <property type="match status" value="1"/>
</dbReference>
<dbReference type="SMART" id="SM00491">
    <property type="entry name" value="HELICc2"/>
    <property type="match status" value="1"/>
</dbReference>
<accession>A0A4C1SER8</accession>
<comment type="subcellular location">
    <subcellularLocation>
        <location evidence="2">Nucleus</location>
    </subcellularLocation>
</comment>
<evidence type="ECO:0000256" key="5">
    <source>
        <dbReference type="ARBA" id="ARBA00022723"/>
    </source>
</evidence>
<comment type="cofactor">
    <cofactor evidence="1">
        <name>[4Fe-4S] cluster</name>
        <dbReference type="ChEBI" id="CHEBI:49883"/>
    </cofactor>
</comment>
<dbReference type="CDD" id="cd18788">
    <property type="entry name" value="SF2_C_XPD"/>
    <property type="match status" value="1"/>
</dbReference>
<dbReference type="GO" id="GO:0006289">
    <property type="term" value="P:nucleotide-excision repair"/>
    <property type="evidence" value="ECO:0007669"/>
    <property type="project" value="TreeGrafter"/>
</dbReference>
<dbReference type="Proteomes" id="UP000299102">
    <property type="component" value="Unassembled WGS sequence"/>
</dbReference>
<dbReference type="AlphaFoldDB" id="A0A4C1SER8"/>
<dbReference type="Gene3D" id="3.40.50.300">
    <property type="entry name" value="P-loop containing nucleotide triphosphate hydrolases"/>
    <property type="match status" value="1"/>
</dbReference>